<evidence type="ECO:0000313" key="3">
    <source>
        <dbReference type="EMBL" id="KUJ10209.1"/>
    </source>
</evidence>
<keyword evidence="1" id="KW-0175">Coiled coil</keyword>
<evidence type="ECO:0000256" key="1">
    <source>
        <dbReference type="SAM" id="Coils"/>
    </source>
</evidence>
<dbReference type="KEGG" id="psco:LY89DRAFT_740600"/>
<keyword evidence="2" id="KW-1133">Transmembrane helix</keyword>
<sequence>MSSVYLLQWIVIAVLLVTVLVLIKYRNSSDRQSPSVAWTSTEDKIHAEEQIQNNNVLQKANEKLARELRYLCREGGPVSSSRERLQALEACQTQLRATERVLQDTQSKLIILEHGKSVLHERQRAEGSHGK</sequence>
<reference evidence="3 4" key="1">
    <citation type="submission" date="2015-10" db="EMBL/GenBank/DDBJ databases">
        <title>Full genome of DAOMC 229536 Phialocephala scopiformis, a fungal endophyte of spruce producing the potent anti-insectan compound rugulosin.</title>
        <authorList>
            <consortium name="DOE Joint Genome Institute"/>
            <person name="Walker A.K."/>
            <person name="Frasz S.L."/>
            <person name="Seifert K.A."/>
            <person name="Miller J.D."/>
            <person name="Mondo S.J."/>
            <person name="Labutti K."/>
            <person name="Lipzen A."/>
            <person name="Dockter R."/>
            <person name="Kennedy M."/>
            <person name="Grigoriev I.V."/>
            <person name="Spatafora J.W."/>
        </authorList>
    </citation>
    <scope>NUCLEOTIDE SEQUENCE [LARGE SCALE GENOMIC DNA]</scope>
    <source>
        <strain evidence="3 4">CBS 120377</strain>
    </source>
</reference>
<organism evidence="3 4">
    <name type="scientific">Mollisia scopiformis</name>
    <name type="common">Conifer needle endophyte fungus</name>
    <name type="synonym">Phialocephala scopiformis</name>
    <dbReference type="NCBI Taxonomy" id="149040"/>
    <lineage>
        <taxon>Eukaryota</taxon>
        <taxon>Fungi</taxon>
        <taxon>Dikarya</taxon>
        <taxon>Ascomycota</taxon>
        <taxon>Pezizomycotina</taxon>
        <taxon>Leotiomycetes</taxon>
        <taxon>Helotiales</taxon>
        <taxon>Mollisiaceae</taxon>
        <taxon>Mollisia</taxon>
    </lineage>
</organism>
<keyword evidence="2" id="KW-0472">Membrane</keyword>
<keyword evidence="4" id="KW-1185">Reference proteome</keyword>
<accession>A0A132BDY4</accession>
<name>A0A132BDY4_MOLSC</name>
<proteinExistence type="predicted"/>
<dbReference type="GeneID" id="28830337"/>
<dbReference type="OrthoDB" id="10483606at2759"/>
<keyword evidence="2" id="KW-0812">Transmembrane</keyword>
<dbReference type="EMBL" id="KQ947430">
    <property type="protein sequence ID" value="KUJ10209.1"/>
    <property type="molecule type" value="Genomic_DNA"/>
</dbReference>
<feature type="transmembrane region" description="Helical" evidence="2">
    <location>
        <begin position="6"/>
        <end position="23"/>
    </location>
</feature>
<protein>
    <submittedName>
        <fullName evidence="3">Uncharacterized protein</fullName>
    </submittedName>
</protein>
<evidence type="ECO:0000256" key="2">
    <source>
        <dbReference type="SAM" id="Phobius"/>
    </source>
</evidence>
<dbReference type="RefSeq" id="XP_018064564.1">
    <property type="nucleotide sequence ID" value="XM_018220611.1"/>
</dbReference>
<gene>
    <name evidence="3" type="ORF">LY89DRAFT_740600</name>
</gene>
<feature type="coiled-coil region" evidence="1">
    <location>
        <begin position="47"/>
        <end position="108"/>
    </location>
</feature>
<dbReference type="Proteomes" id="UP000070700">
    <property type="component" value="Unassembled WGS sequence"/>
</dbReference>
<dbReference type="AlphaFoldDB" id="A0A132BDY4"/>
<evidence type="ECO:0000313" key="4">
    <source>
        <dbReference type="Proteomes" id="UP000070700"/>
    </source>
</evidence>
<dbReference type="InParanoid" id="A0A132BDY4"/>